<comment type="subcellular location">
    <subcellularLocation>
        <location evidence="1">Membrane</location>
        <topology evidence="1">Multi-pass membrane protein</topology>
    </subcellularLocation>
</comment>
<evidence type="ECO:0000256" key="3">
    <source>
        <dbReference type="ARBA" id="ARBA00022989"/>
    </source>
</evidence>
<feature type="transmembrane region" description="Helical" evidence="5">
    <location>
        <begin position="70"/>
        <end position="87"/>
    </location>
</feature>
<organism evidence="6 7">
    <name type="scientific">Cyanobium gracile UHCC 0281</name>
    <dbReference type="NCBI Taxonomy" id="3110309"/>
    <lineage>
        <taxon>Bacteria</taxon>
        <taxon>Bacillati</taxon>
        <taxon>Cyanobacteriota</taxon>
        <taxon>Cyanophyceae</taxon>
        <taxon>Synechococcales</taxon>
        <taxon>Prochlorococcaceae</taxon>
        <taxon>Cyanobium</taxon>
    </lineage>
</organism>
<dbReference type="InterPro" id="IPR002657">
    <property type="entry name" value="BilAc:Na_symport/Acr3"/>
</dbReference>
<dbReference type="RefSeq" id="WP_323355900.1">
    <property type="nucleotide sequence ID" value="NZ_JAYGHY010000008.1"/>
</dbReference>
<dbReference type="Pfam" id="PF01758">
    <property type="entry name" value="SBF"/>
    <property type="match status" value="1"/>
</dbReference>
<accession>A0ABU5STC4</accession>
<dbReference type="EMBL" id="JAYGHY010000008">
    <property type="protein sequence ID" value="MEA5441789.1"/>
    <property type="molecule type" value="Genomic_DNA"/>
</dbReference>
<dbReference type="InterPro" id="IPR004710">
    <property type="entry name" value="Bilac:Na_transpt"/>
</dbReference>
<evidence type="ECO:0000256" key="1">
    <source>
        <dbReference type="ARBA" id="ARBA00004141"/>
    </source>
</evidence>
<evidence type="ECO:0000256" key="2">
    <source>
        <dbReference type="ARBA" id="ARBA00022692"/>
    </source>
</evidence>
<dbReference type="InterPro" id="IPR038770">
    <property type="entry name" value="Na+/solute_symporter_sf"/>
</dbReference>
<name>A0ABU5STC4_9CYAN</name>
<evidence type="ECO:0000313" key="6">
    <source>
        <dbReference type="EMBL" id="MEA5441789.1"/>
    </source>
</evidence>
<dbReference type="PANTHER" id="PTHR10361:SF28">
    <property type="entry name" value="P3 PROTEIN-RELATED"/>
    <property type="match status" value="1"/>
</dbReference>
<feature type="transmembrane region" description="Helical" evidence="5">
    <location>
        <begin position="38"/>
        <end position="58"/>
    </location>
</feature>
<dbReference type="Gene3D" id="1.20.1530.20">
    <property type="match status" value="1"/>
</dbReference>
<keyword evidence="2 5" id="KW-0812">Transmembrane</keyword>
<gene>
    <name evidence="6" type="ORF">VB739_04405</name>
</gene>
<feature type="transmembrane region" description="Helical" evidence="5">
    <location>
        <begin position="6"/>
        <end position="26"/>
    </location>
</feature>
<dbReference type="PANTHER" id="PTHR10361">
    <property type="entry name" value="SODIUM-BILE ACID COTRANSPORTER"/>
    <property type="match status" value="1"/>
</dbReference>
<keyword evidence="3 5" id="KW-1133">Transmembrane helix</keyword>
<sequence>MPQATSLLIGATLFAIMFALGLGLSGDTFRMLKHQPGLLGRLLIGTCVLVPLVALGLLKLPISQGLSEPARFAIALMAVCPSAPLTLRKAGKKGGSSDLAARLQVSAAALAILSIPLMAELFTQSFGIRGWDIGPREVAVQIGKAQLLPLACGLLVRHRCPAWSQRWEGAFDKLANGLLLLVILAVLAKTGLLLIPFLGRNLLALAAMGVLVAASLVIGHLLAGRDPQTQTTTALVTSMRNPGLALLFASTYAPTMVGLKLAVLAYVVMTVLLSIPYLQWRQRVRRPA</sequence>
<evidence type="ECO:0000256" key="4">
    <source>
        <dbReference type="ARBA" id="ARBA00023136"/>
    </source>
</evidence>
<protein>
    <submittedName>
        <fullName evidence="6">Bile acid:sodium symporter</fullName>
    </submittedName>
</protein>
<evidence type="ECO:0000256" key="5">
    <source>
        <dbReference type="SAM" id="Phobius"/>
    </source>
</evidence>
<keyword evidence="7" id="KW-1185">Reference proteome</keyword>
<reference evidence="6 7" key="1">
    <citation type="submission" date="2023-12" db="EMBL/GenBank/DDBJ databases">
        <title>Baltic Sea Cyanobacteria.</title>
        <authorList>
            <person name="Delbaje E."/>
            <person name="Fewer D.P."/>
            <person name="Shishido T.K."/>
        </authorList>
    </citation>
    <scope>NUCLEOTIDE SEQUENCE [LARGE SCALE GENOMIC DNA]</scope>
    <source>
        <strain evidence="6 7">UHCC 0281</strain>
    </source>
</reference>
<comment type="caution">
    <text evidence="6">The sequence shown here is derived from an EMBL/GenBank/DDBJ whole genome shotgun (WGS) entry which is preliminary data.</text>
</comment>
<dbReference type="Proteomes" id="UP001302329">
    <property type="component" value="Unassembled WGS sequence"/>
</dbReference>
<feature type="transmembrane region" description="Helical" evidence="5">
    <location>
        <begin position="177"/>
        <end position="197"/>
    </location>
</feature>
<keyword evidence="4 5" id="KW-0472">Membrane</keyword>
<feature type="transmembrane region" description="Helical" evidence="5">
    <location>
        <begin position="259"/>
        <end position="278"/>
    </location>
</feature>
<feature type="transmembrane region" description="Helical" evidence="5">
    <location>
        <begin position="99"/>
        <end position="118"/>
    </location>
</feature>
<proteinExistence type="predicted"/>
<evidence type="ECO:0000313" key="7">
    <source>
        <dbReference type="Proteomes" id="UP001302329"/>
    </source>
</evidence>
<feature type="transmembrane region" description="Helical" evidence="5">
    <location>
        <begin position="203"/>
        <end position="222"/>
    </location>
</feature>